<dbReference type="AlphaFoldDB" id="A0A090JZU9"/>
<dbReference type="Proteomes" id="UP000032427">
    <property type="component" value="Chromosome 2"/>
</dbReference>
<dbReference type="HOGENOM" id="CLU_286925_0_0_6"/>
<proteinExistence type="predicted"/>
<name>A0A090JZU9_9GAMM</name>
<organism evidence="1 2">
    <name type="scientific">Aliivibrio wodanis</name>
    <dbReference type="NCBI Taxonomy" id="80852"/>
    <lineage>
        <taxon>Bacteria</taxon>
        <taxon>Pseudomonadati</taxon>
        <taxon>Pseudomonadota</taxon>
        <taxon>Gammaproteobacteria</taxon>
        <taxon>Vibrionales</taxon>
        <taxon>Vibrionaceae</taxon>
        <taxon>Aliivibrio</taxon>
    </lineage>
</organism>
<evidence type="ECO:0000313" key="2">
    <source>
        <dbReference type="Proteomes" id="UP000032427"/>
    </source>
</evidence>
<dbReference type="KEGG" id="awd:AWOD_II_0300"/>
<dbReference type="STRING" id="80852.AWOD_II_0300"/>
<evidence type="ECO:0000313" key="1">
    <source>
        <dbReference type="EMBL" id="CED56948.1"/>
    </source>
</evidence>
<dbReference type="InterPro" id="IPR011044">
    <property type="entry name" value="Quino_amine_DH_bsu"/>
</dbReference>
<protein>
    <submittedName>
        <fullName evidence="1">Uncharacterized protein</fullName>
    </submittedName>
</protein>
<sequence>MKNNNHIDVLVRQIQNSNDINSTAIAELYSELKQLKPTSNDEEFNNQSQWPFIHLVISSLKQLTSYYDLFLHELKNDIDIKTIRDKAITYLERHYGRNCIHKVIYNSNDLNSIKETLQRLITDIEDRSIFSSLNTRDNIIYTFFDSEKDDTTDFVGQNEQHYRQAQASENHGSFYFYEQWQKERRVNLFSLAAKHEELRGLVLKYIKTIDECQFTEGTEFDLRYQRSQELLFEAPYRGLFSYSDQFILDFIDSYGTSDRWHLVNTEDLIHEIISQYPNSPYLKYLYSALPYRLSSDNEEAPKFTSSFIEQLKDPNFIDELCLITATEAIKNQIIFQSDACYKTLEDIDNDEDIQSSLVDLLHSLKQSSITDVTNESLYIFHSYTARLAAEITGLEKNIDNIPAIISQMDKLNAKISHYIKCILNQNIDPAFTLFYGYESCRVRQERLREERRATPLFAIHNSHNFRCVTYQESPYLIYSTAENLYISDLTQHKGVSWRNFEESNLYDFDAAEKATSSSIAHVVTYDDEIGVIKGWHLGKIDPVFHLTANLHFEGLQLSDDGNTLLIRLTQEVEDYAEFNPDNLDLITEVENTLVVFDLITFTEKLRFNCLDSTKSIIMSSNGKFAIIVEDPYSYTNEEIIYIDLTTGLRTSLNHPFESALGSDEIALSPDNLHFVYKNSLFNIEKKTIVAQLSIDDFIYQYTYSDNGNYILADCDEDGLITIFRSLDGSFVGYLQGDPEAATDHIYLNEKQGIIYRDESASIYAYDVANMLSLKREALQPIDYHFGVIESNTIGHKVDYLLGNHCCDTLLMQFTAYEFGFYHPKSDSFSRPTPIANKSDISTIGCRFKIETRGFSRIHGVTIKLHHPEINGKTITQWESIIRHNQPFTLIAPFDTEELVFGQYRFEVYSNDSEAFLCAQHSISILKVATYTCTAHAEQYGSKLTNSDFNNQEIVTNNDNAVFGFKLRINSDNPEDIHHLILKIEKEHIPKSSTLRKTKRAKKKYTLTRIITVKSGELINAYFPTNSCELFRGKWLFTLTQQTTQAVIFNGHLSVIEIDDKNTIVEQQDICKESAC</sequence>
<dbReference type="PATRIC" id="fig|80852.17.peg.3055"/>
<keyword evidence="2" id="KW-1185">Reference proteome</keyword>
<dbReference type="OrthoDB" id="5913634at2"/>
<dbReference type="EMBL" id="LN554847">
    <property type="protein sequence ID" value="CED56948.1"/>
    <property type="molecule type" value="Genomic_DNA"/>
</dbReference>
<reference evidence="2" key="1">
    <citation type="submission" date="2014-09" db="EMBL/GenBank/DDBJ databases">
        <authorList>
            <person name="Hjerde E."/>
        </authorList>
    </citation>
    <scope>NUCLEOTIDE SEQUENCE [LARGE SCALE GENOMIC DNA]</scope>
    <source>
        <strain evidence="2">06/09/139</strain>
    </source>
</reference>
<accession>A0A090JZU9</accession>
<gene>
    <name evidence="1" type="ORF">AWOD_II_0300</name>
</gene>
<dbReference type="GeneID" id="28542548"/>
<dbReference type="SUPFAM" id="SSF50969">
    <property type="entry name" value="YVTN repeat-like/Quinoprotein amine dehydrogenase"/>
    <property type="match status" value="1"/>
</dbReference>